<gene>
    <name evidence="1" type="ORF">ABW02_04010</name>
</gene>
<dbReference type="Proteomes" id="UP000036045">
    <property type="component" value="Unassembled WGS sequence"/>
</dbReference>
<dbReference type="Gene3D" id="2.60.300.12">
    <property type="entry name" value="HesB-like domain"/>
    <property type="match status" value="1"/>
</dbReference>
<protein>
    <submittedName>
        <fullName evidence="1">Heme biosynthesis protein HemY</fullName>
    </submittedName>
</protein>
<dbReference type="RefSeq" id="WP_047940610.1">
    <property type="nucleotide sequence ID" value="NZ_LDPH01000002.1"/>
</dbReference>
<dbReference type="AlphaFoldDB" id="A0A0J1IQ26"/>
<accession>A0A0J1IQ26</accession>
<organism evidence="1 2">
    <name type="scientific">Niallia circulans</name>
    <name type="common">Bacillus circulans</name>
    <dbReference type="NCBI Taxonomy" id="1397"/>
    <lineage>
        <taxon>Bacteria</taxon>
        <taxon>Bacillati</taxon>
        <taxon>Bacillota</taxon>
        <taxon>Bacilli</taxon>
        <taxon>Bacillales</taxon>
        <taxon>Bacillaceae</taxon>
        <taxon>Niallia</taxon>
    </lineage>
</organism>
<dbReference type="SUPFAM" id="SSF89360">
    <property type="entry name" value="HesB-like domain"/>
    <property type="match status" value="1"/>
</dbReference>
<reference evidence="1 2" key="1">
    <citation type="submission" date="2015-05" db="EMBL/GenBank/DDBJ databases">
        <title>Whole genome sequence and identification of bacterial endophytes from Costus igneus.</title>
        <authorList>
            <person name="Lee Y.P."/>
            <person name="Gan H.M."/>
            <person name="Eng W."/>
            <person name="Wheatley M.S."/>
            <person name="Caraballo A."/>
            <person name="Polter S."/>
            <person name="Savka M.A."/>
            <person name="Hudson A.O."/>
        </authorList>
    </citation>
    <scope>NUCLEOTIDE SEQUENCE [LARGE SCALE GENOMIC DNA]</scope>
    <source>
        <strain evidence="1 2">RIT379</strain>
    </source>
</reference>
<evidence type="ECO:0000313" key="1">
    <source>
        <dbReference type="EMBL" id="KLV28057.1"/>
    </source>
</evidence>
<proteinExistence type="predicted"/>
<keyword evidence="2" id="KW-1185">Reference proteome</keyword>
<comment type="caution">
    <text evidence="1">The sequence shown here is derived from an EMBL/GenBank/DDBJ whole genome shotgun (WGS) entry which is preliminary data.</text>
</comment>
<dbReference type="PATRIC" id="fig|1397.4.peg.2089"/>
<dbReference type="InterPro" id="IPR035903">
    <property type="entry name" value="HesB-like_dom_sf"/>
</dbReference>
<evidence type="ECO:0000313" key="2">
    <source>
        <dbReference type="Proteomes" id="UP000036045"/>
    </source>
</evidence>
<name>A0A0J1IQ26_NIACI</name>
<sequence>MKVKINRHAVKVLNQMIEKAEEGEMIRVYITENHGNHAHYDLKLDKKTEHDEVVQSDKDIPILLDTRDADFLDGVWIQYFHVPQPGFTIYNPSKEQHHH</sequence>
<dbReference type="OrthoDB" id="2616722at2"/>
<dbReference type="EMBL" id="LDPH01000002">
    <property type="protein sequence ID" value="KLV28057.1"/>
    <property type="molecule type" value="Genomic_DNA"/>
</dbReference>